<evidence type="ECO:0000256" key="1">
    <source>
        <dbReference type="ARBA" id="ARBA00004141"/>
    </source>
</evidence>
<evidence type="ECO:0000313" key="11">
    <source>
        <dbReference type="Proteomes" id="UP000492821"/>
    </source>
</evidence>
<dbReference type="AlphaFoldDB" id="A0A7E4V124"/>
<dbReference type="PANTHER" id="PTHR21290">
    <property type="entry name" value="SPHINGOMYELIN SYNTHETASE"/>
    <property type="match status" value="1"/>
</dbReference>
<dbReference type="CDD" id="cd01610">
    <property type="entry name" value="PAP2_like"/>
    <property type="match status" value="1"/>
</dbReference>
<dbReference type="GO" id="GO:0047493">
    <property type="term" value="F:ceramide cholinephosphotransferase activity"/>
    <property type="evidence" value="ECO:0007669"/>
    <property type="project" value="TreeGrafter"/>
</dbReference>
<feature type="transmembrane region" description="Helical" evidence="9">
    <location>
        <begin position="121"/>
        <end position="139"/>
    </location>
</feature>
<dbReference type="GO" id="GO:0000139">
    <property type="term" value="C:Golgi membrane"/>
    <property type="evidence" value="ECO:0007669"/>
    <property type="project" value="TreeGrafter"/>
</dbReference>
<proteinExistence type="inferred from homology"/>
<dbReference type="GO" id="GO:0005886">
    <property type="term" value="C:plasma membrane"/>
    <property type="evidence" value="ECO:0007669"/>
    <property type="project" value="TreeGrafter"/>
</dbReference>
<comment type="subcellular location">
    <subcellularLocation>
        <location evidence="1">Membrane</location>
        <topology evidence="1">Multi-pass membrane protein</topology>
    </subcellularLocation>
</comment>
<feature type="transmembrane region" description="Helical" evidence="9">
    <location>
        <begin position="89"/>
        <end position="109"/>
    </location>
</feature>
<evidence type="ECO:0000313" key="12">
    <source>
        <dbReference type="WBParaSite" id="Pan_g15298.t1"/>
    </source>
</evidence>
<name>A0A7E4V124_PANRE</name>
<reference evidence="11" key="1">
    <citation type="journal article" date="2013" name="Genetics">
        <title>The draft genome and transcriptome of Panagrellus redivivus are shaped by the harsh demands of a free-living lifestyle.</title>
        <authorList>
            <person name="Srinivasan J."/>
            <person name="Dillman A.R."/>
            <person name="Macchietto M.G."/>
            <person name="Heikkinen L."/>
            <person name="Lakso M."/>
            <person name="Fracchia K.M."/>
            <person name="Antoshechkin I."/>
            <person name="Mortazavi A."/>
            <person name="Wong G."/>
            <person name="Sternberg P.W."/>
        </authorList>
    </citation>
    <scope>NUCLEOTIDE SEQUENCE [LARGE SCALE GENOMIC DNA]</scope>
    <source>
        <strain evidence="11">MT8872</strain>
    </source>
</reference>
<evidence type="ECO:0000256" key="3">
    <source>
        <dbReference type="ARBA" id="ARBA00022679"/>
    </source>
</evidence>
<comment type="similarity">
    <text evidence="2">Belongs to the sphingomyelin synthase family.</text>
</comment>
<accession>A0A7E4V124</accession>
<evidence type="ECO:0000256" key="2">
    <source>
        <dbReference type="ARBA" id="ARBA00005441"/>
    </source>
</evidence>
<evidence type="ECO:0000256" key="8">
    <source>
        <dbReference type="ARBA" id="ARBA00023136"/>
    </source>
</evidence>
<evidence type="ECO:0000256" key="7">
    <source>
        <dbReference type="ARBA" id="ARBA00023098"/>
    </source>
</evidence>
<feature type="transmembrane region" description="Helical" evidence="9">
    <location>
        <begin position="43"/>
        <end position="64"/>
    </location>
</feature>
<feature type="transmembrane region" description="Helical" evidence="9">
    <location>
        <begin position="213"/>
        <end position="232"/>
    </location>
</feature>
<dbReference type="PANTHER" id="PTHR21290:SF4">
    <property type="entry name" value="SPHINGOMYELIN SYNTHASE-RELATED 2"/>
    <property type="match status" value="1"/>
</dbReference>
<dbReference type="GO" id="GO:0006686">
    <property type="term" value="P:sphingomyelin biosynthetic process"/>
    <property type="evidence" value="ECO:0007669"/>
    <property type="project" value="TreeGrafter"/>
</dbReference>
<evidence type="ECO:0000259" key="10">
    <source>
        <dbReference type="Pfam" id="PF14360"/>
    </source>
</evidence>
<dbReference type="WBParaSite" id="Pan_g15298.t1">
    <property type="protein sequence ID" value="Pan_g15298.t1"/>
    <property type="gene ID" value="Pan_g15298"/>
</dbReference>
<dbReference type="GO" id="GO:0046513">
    <property type="term" value="P:ceramide biosynthetic process"/>
    <property type="evidence" value="ECO:0007669"/>
    <property type="project" value="TreeGrafter"/>
</dbReference>
<evidence type="ECO:0000256" key="9">
    <source>
        <dbReference type="SAM" id="Phobius"/>
    </source>
</evidence>
<keyword evidence="8 9" id="KW-0472">Membrane</keyword>
<sequence>MLQMAEPRPLPVTANRDMKDLLPTTSKDVPSSPKRYEVDRFKVVYALATVGIGWFLNEVVLAYIHDHVPRSIAPLPDIFFRYFPEIPEAIVIVEYIMLFMVTNALIVIVCHQHRWIVGRRVMFCVGLSYIFRSMCILLVQVPVPSVNTYCAPQSADGGFGVVMDRVVKIFWSAGIEQLRPRILCGDLIVSGHTLTLFISMMTFRHYTPRRMTYLGYFYNFLAFVALFCILLARKHYSIDVVLGYFVSTRIFWEYHSLAYSFHQGDMDRNALSQAIWAPFVSFFESDAPPPHLWLNALEWPSSCPSRVRRYLSM</sequence>
<organism evidence="11 12">
    <name type="scientific">Panagrellus redivivus</name>
    <name type="common">Microworm</name>
    <dbReference type="NCBI Taxonomy" id="6233"/>
    <lineage>
        <taxon>Eukaryota</taxon>
        <taxon>Metazoa</taxon>
        <taxon>Ecdysozoa</taxon>
        <taxon>Nematoda</taxon>
        <taxon>Chromadorea</taxon>
        <taxon>Rhabditida</taxon>
        <taxon>Tylenchina</taxon>
        <taxon>Panagrolaimomorpha</taxon>
        <taxon>Panagrolaimoidea</taxon>
        <taxon>Panagrolaimidae</taxon>
        <taxon>Panagrellus</taxon>
    </lineage>
</organism>
<evidence type="ECO:0000256" key="4">
    <source>
        <dbReference type="ARBA" id="ARBA00022692"/>
    </source>
</evidence>
<dbReference type="InterPro" id="IPR045221">
    <property type="entry name" value="Sphingomyelin_synth-like"/>
</dbReference>
<evidence type="ECO:0000256" key="6">
    <source>
        <dbReference type="ARBA" id="ARBA00022989"/>
    </source>
</evidence>
<dbReference type="Proteomes" id="UP000492821">
    <property type="component" value="Unassembled WGS sequence"/>
</dbReference>
<keyword evidence="5" id="KW-0746">Sphingolipid metabolism</keyword>
<protein>
    <submittedName>
        <fullName evidence="12">PAP2_C domain-containing protein</fullName>
    </submittedName>
</protein>
<evidence type="ECO:0000256" key="5">
    <source>
        <dbReference type="ARBA" id="ARBA00022919"/>
    </source>
</evidence>
<keyword evidence="3" id="KW-0808">Transferase</keyword>
<keyword evidence="4 9" id="KW-0812">Transmembrane</keyword>
<dbReference type="InterPro" id="IPR025749">
    <property type="entry name" value="Sphingomyelin_synth-like_dom"/>
</dbReference>
<dbReference type="GO" id="GO:0005789">
    <property type="term" value="C:endoplasmic reticulum membrane"/>
    <property type="evidence" value="ECO:0007669"/>
    <property type="project" value="TreeGrafter"/>
</dbReference>
<reference evidence="12" key="2">
    <citation type="submission" date="2020-10" db="UniProtKB">
        <authorList>
            <consortium name="WormBaseParasite"/>
        </authorList>
    </citation>
    <scope>IDENTIFICATION</scope>
</reference>
<keyword evidence="7" id="KW-0443">Lipid metabolism</keyword>
<dbReference type="Pfam" id="PF14360">
    <property type="entry name" value="PAP2_C"/>
    <property type="match status" value="1"/>
</dbReference>
<keyword evidence="6 9" id="KW-1133">Transmembrane helix</keyword>
<dbReference type="GO" id="GO:0033188">
    <property type="term" value="F:sphingomyelin synthase activity"/>
    <property type="evidence" value="ECO:0007669"/>
    <property type="project" value="TreeGrafter"/>
</dbReference>
<keyword evidence="11" id="KW-1185">Reference proteome</keyword>
<feature type="domain" description="Sphingomyelin synthase-like" evidence="10">
    <location>
        <begin position="184"/>
        <end position="255"/>
    </location>
</feature>